<keyword evidence="10" id="KW-1185">Reference proteome</keyword>
<keyword evidence="6" id="KW-0687">Ribonucleoprotein</keyword>
<dbReference type="Proteomes" id="UP000799436">
    <property type="component" value="Unassembled WGS sequence"/>
</dbReference>
<keyword evidence="4" id="KW-0689">Ribosomal protein</keyword>
<accession>A0A6G1L3L2</accession>
<evidence type="ECO:0000313" key="9">
    <source>
        <dbReference type="EMBL" id="KAF2767457.1"/>
    </source>
</evidence>
<evidence type="ECO:0000256" key="6">
    <source>
        <dbReference type="ARBA" id="ARBA00023274"/>
    </source>
</evidence>
<dbReference type="GO" id="GO:0005763">
    <property type="term" value="C:mitochondrial small ribosomal subunit"/>
    <property type="evidence" value="ECO:0007669"/>
    <property type="project" value="TreeGrafter"/>
</dbReference>
<evidence type="ECO:0000313" key="10">
    <source>
        <dbReference type="Proteomes" id="UP000799436"/>
    </source>
</evidence>
<dbReference type="Pfam" id="PF10236">
    <property type="entry name" value="DAP3"/>
    <property type="match status" value="1"/>
</dbReference>
<feature type="compositionally biased region" description="Polar residues" evidence="8">
    <location>
        <begin position="49"/>
        <end position="68"/>
    </location>
</feature>
<evidence type="ECO:0000256" key="8">
    <source>
        <dbReference type="SAM" id="MobiDB-lite"/>
    </source>
</evidence>
<feature type="region of interest" description="Disordered" evidence="8">
    <location>
        <begin position="31"/>
        <end position="76"/>
    </location>
</feature>
<comment type="similarity">
    <text evidence="2">Belongs to the mitochondrion-specific ribosomal protein mS29 family.</text>
</comment>
<proteinExistence type="inferred from homology"/>
<evidence type="ECO:0000256" key="2">
    <source>
        <dbReference type="ARBA" id="ARBA00009863"/>
    </source>
</evidence>
<reference evidence="9" key="1">
    <citation type="journal article" date="2020" name="Stud. Mycol.">
        <title>101 Dothideomycetes genomes: a test case for predicting lifestyles and emergence of pathogens.</title>
        <authorList>
            <person name="Haridas S."/>
            <person name="Albert R."/>
            <person name="Binder M."/>
            <person name="Bloem J."/>
            <person name="Labutti K."/>
            <person name="Salamov A."/>
            <person name="Andreopoulos B."/>
            <person name="Baker S."/>
            <person name="Barry K."/>
            <person name="Bills G."/>
            <person name="Bluhm B."/>
            <person name="Cannon C."/>
            <person name="Castanera R."/>
            <person name="Culley D."/>
            <person name="Daum C."/>
            <person name="Ezra D."/>
            <person name="Gonzalez J."/>
            <person name="Henrissat B."/>
            <person name="Kuo A."/>
            <person name="Liang C."/>
            <person name="Lipzen A."/>
            <person name="Lutzoni F."/>
            <person name="Magnuson J."/>
            <person name="Mondo S."/>
            <person name="Nolan M."/>
            <person name="Ohm R."/>
            <person name="Pangilinan J."/>
            <person name="Park H.-J."/>
            <person name="Ramirez L."/>
            <person name="Alfaro M."/>
            <person name="Sun H."/>
            <person name="Tritt A."/>
            <person name="Yoshinaga Y."/>
            <person name="Zwiers L.-H."/>
            <person name="Turgeon B."/>
            <person name="Goodwin S."/>
            <person name="Spatafora J."/>
            <person name="Crous P."/>
            <person name="Grigoriev I."/>
        </authorList>
    </citation>
    <scope>NUCLEOTIDE SEQUENCE</scope>
    <source>
        <strain evidence="9">CBS 116005</strain>
    </source>
</reference>
<sequence length="471" mass="51657">MQSPICLRCLKRSLVPIEASLPAHSAAFTTTAPLSANPPKKKPAVARPSQRTGKSLRLTKNTRVSTSRPPAPGERKALRKRVVLSNTNALEVQGLQDLKKENSDAKSLGRLQGQVLGFTNESVDALRALEGFKPTQGWSLFRRPASLVRKETIELVELLEKVAAGQQGHVERRVICGDRSSGKSVLMLQIMAIAQLKGWLLLHFPEAKDITIGHTFYHPERAADGKIIYVQPQHTAQLLGNFVRANRAVLARLRLSKQHKLPAPVQSNTSLDRFAELGANDPELAWPVWKALMIELTAPSNDSQEGLRRPPILITADGVDHLMRESAYLDAEARPIHAHDLALVRDYMDFLSGNSVMPHGGMTLAATSGSTKPTVPTLDHCLEAKEAEGHTPQWNPYMAQDSRVAEVMKNVGVQTVHGLNKAEARGVMEYYALSGMVRGSVTEGLVSERWTLAGSGNVGELERGVVRHRFL</sequence>
<dbReference type="OrthoDB" id="274828at2759"/>
<evidence type="ECO:0000256" key="7">
    <source>
        <dbReference type="ARBA" id="ARBA00035140"/>
    </source>
</evidence>
<name>A0A6G1L3L2_9PEZI</name>
<organism evidence="9 10">
    <name type="scientific">Teratosphaeria nubilosa</name>
    <dbReference type="NCBI Taxonomy" id="161662"/>
    <lineage>
        <taxon>Eukaryota</taxon>
        <taxon>Fungi</taxon>
        <taxon>Dikarya</taxon>
        <taxon>Ascomycota</taxon>
        <taxon>Pezizomycotina</taxon>
        <taxon>Dothideomycetes</taxon>
        <taxon>Dothideomycetidae</taxon>
        <taxon>Mycosphaerellales</taxon>
        <taxon>Teratosphaeriaceae</taxon>
        <taxon>Teratosphaeria</taxon>
    </lineage>
</organism>
<keyword evidence="3" id="KW-0809">Transit peptide</keyword>
<dbReference type="AlphaFoldDB" id="A0A6G1L3L2"/>
<dbReference type="PANTHER" id="PTHR12810">
    <property type="entry name" value="MITOCHONDRIAL 28S RIBOSOMAL PROTEIN S29"/>
    <property type="match status" value="1"/>
</dbReference>
<evidence type="ECO:0000256" key="4">
    <source>
        <dbReference type="ARBA" id="ARBA00022980"/>
    </source>
</evidence>
<protein>
    <recommendedName>
        <fullName evidence="7">Small ribosomal subunit protein mS29</fullName>
    </recommendedName>
</protein>
<gene>
    <name evidence="9" type="ORF">EJ03DRAFT_276117</name>
</gene>
<dbReference type="GO" id="GO:0003735">
    <property type="term" value="F:structural constituent of ribosome"/>
    <property type="evidence" value="ECO:0007669"/>
    <property type="project" value="TreeGrafter"/>
</dbReference>
<dbReference type="EMBL" id="ML995856">
    <property type="protein sequence ID" value="KAF2767457.1"/>
    <property type="molecule type" value="Genomic_DNA"/>
</dbReference>
<dbReference type="PANTHER" id="PTHR12810:SF0">
    <property type="entry name" value="SMALL RIBOSOMAL SUBUNIT PROTEIN MS29"/>
    <property type="match status" value="1"/>
</dbReference>
<dbReference type="InterPro" id="IPR019368">
    <property type="entry name" value="Ribosomal_mS29"/>
</dbReference>
<comment type="subcellular location">
    <subcellularLocation>
        <location evidence="1">Mitochondrion</location>
    </subcellularLocation>
</comment>
<evidence type="ECO:0000256" key="5">
    <source>
        <dbReference type="ARBA" id="ARBA00023128"/>
    </source>
</evidence>
<keyword evidence="5" id="KW-0496">Mitochondrion</keyword>
<evidence type="ECO:0000256" key="1">
    <source>
        <dbReference type="ARBA" id="ARBA00004173"/>
    </source>
</evidence>
<evidence type="ECO:0000256" key="3">
    <source>
        <dbReference type="ARBA" id="ARBA00022946"/>
    </source>
</evidence>